<evidence type="ECO:0000313" key="3">
    <source>
        <dbReference type="Proteomes" id="UP001161405"/>
    </source>
</evidence>
<feature type="transmembrane region" description="Helical" evidence="1">
    <location>
        <begin position="7"/>
        <end position="26"/>
    </location>
</feature>
<dbReference type="Proteomes" id="UP001161405">
    <property type="component" value="Unassembled WGS sequence"/>
</dbReference>
<dbReference type="Gene3D" id="1.20.210.10">
    <property type="entry name" value="Cytochrome c oxidase-like, subunit I domain"/>
    <property type="match status" value="1"/>
</dbReference>
<dbReference type="EMBL" id="BSNI01000002">
    <property type="protein sequence ID" value="GLQ16621.1"/>
    <property type="molecule type" value="Genomic_DNA"/>
</dbReference>
<gene>
    <name evidence="2" type="ORF">GCM10007879_08700</name>
</gene>
<organism evidence="2 3">
    <name type="scientific">Maritalea porphyrae</name>
    <dbReference type="NCBI Taxonomy" id="880732"/>
    <lineage>
        <taxon>Bacteria</taxon>
        <taxon>Pseudomonadati</taxon>
        <taxon>Pseudomonadota</taxon>
        <taxon>Alphaproteobacteria</taxon>
        <taxon>Hyphomicrobiales</taxon>
        <taxon>Devosiaceae</taxon>
        <taxon>Maritalea</taxon>
    </lineage>
</organism>
<comment type="caution">
    <text evidence="2">The sequence shown here is derived from an EMBL/GenBank/DDBJ whole genome shotgun (WGS) entry which is preliminary data.</text>
</comment>
<keyword evidence="3" id="KW-1185">Reference proteome</keyword>
<keyword evidence="1" id="KW-0812">Transmembrane</keyword>
<feature type="transmembrane region" description="Helical" evidence="1">
    <location>
        <begin position="97"/>
        <end position="118"/>
    </location>
</feature>
<keyword evidence="1" id="KW-1133">Transmembrane helix</keyword>
<feature type="transmembrane region" description="Helical" evidence="1">
    <location>
        <begin position="71"/>
        <end position="91"/>
    </location>
</feature>
<dbReference type="RefSeq" id="WP_284362298.1">
    <property type="nucleotide sequence ID" value="NZ_BSNI01000002.1"/>
</dbReference>
<keyword evidence="1" id="KW-0472">Membrane</keyword>
<proteinExistence type="predicted"/>
<dbReference type="SUPFAM" id="SSF81442">
    <property type="entry name" value="Cytochrome c oxidase subunit I-like"/>
    <property type="match status" value="1"/>
</dbReference>
<reference evidence="2" key="1">
    <citation type="journal article" date="2014" name="Int. J. Syst. Evol. Microbiol.">
        <title>Complete genome of a new Firmicutes species belonging to the dominant human colonic microbiota ('Ruminococcus bicirculans') reveals two chromosomes and a selective capacity to utilize plant glucans.</title>
        <authorList>
            <consortium name="NISC Comparative Sequencing Program"/>
            <person name="Wegmann U."/>
            <person name="Louis P."/>
            <person name="Goesmann A."/>
            <person name="Henrissat B."/>
            <person name="Duncan S.H."/>
            <person name="Flint H.J."/>
        </authorList>
    </citation>
    <scope>NUCLEOTIDE SEQUENCE</scope>
    <source>
        <strain evidence="2">NBRC 107169</strain>
    </source>
</reference>
<evidence type="ECO:0000313" key="2">
    <source>
        <dbReference type="EMBL" id="GLQ16621.1"/>
    </source>
</evidence>
<reference evidence="2" key="2">
    <citation type="submission" date="2023-01" db="EMBL/GenBank/DDBJ databases">
        <title>Draft genome sequence of Maritalea porphyrae strain NBRC 107169.</title>
        <authorList>
            <person name="Sun Q."/>
            <person name="Mori K."/>
        </authorList>
    </citation>
    <scope>NUCLEOTIDE SEQUENCE</scope>
    <source>
        <strain evidence="2">NBRC 107169</strain>
    </source>
</reference>
<feature type="transmembrane region" description="Helical" evidence="1">
    <location>
        <begin position="38"/>
        <end position="59"/>
    </location>
</feature>
<sequence>MEKNIGFWFFAVAAICGLIGMGWGIQMSATHDHTLSPAHGHLNLVGWVTMAFFGVYYKLVPAAGETMIGKAHFVIAMLGLISFIPGIALAITGQGETIVKIRSVLIILSMLIFTFNIFKHRAAFSA</sequence>
<evidence type="ECO:0000256" key="1">
    <source>
        <dbReference type="SAM" id="Phobius"/>
    </source>
</evidence>
<name>A0ABQ5UNL0_9HYPH</name>
<protein>
    <submittedName>
        <fullName evidence="2">Uncharacterized protein</fullName>
    </submittedName>
</protein>
<accession>A0ABQ5UNL0</accession>
<dbReference type="InterPro" id="IPR036927">
    <property type="entry name" value="Cyt_c_oxase-like_su1_sf"/>
</dbReference>